<name>A0A396I0M1_MEDTR</name>
<dbReference type="EMBL" id="PSQE01000004">
    <property type="protein sequence ID" value="RHN58381.1"/>
    <property type="molecule type" value="Genomic_DNA"/>
</dbReference>
<dbReference type="Gramene" id="rna20288">
    <property type="protein sequence ID" value="RHN58381.1"/>
    <property type="gene ID" value="gene20288"/>
</dbReference>
<organism evidence="1 2">
    <name type="scientific">Medicago truncatula</name>
    <name type="common">Barrel medic</name>
    <name type="synonym">Medicago tribuloides</name>
    <dbReference type="NCBI Taxonomy" id="3880"/>
    <lineage>
        <taxon>Eukaryota</taxon>
        <taxon>Viridiplantae</taxon>
        <taxon>Streptophyta</taxon>
        <taxon>Embryophyta</taxon>
        <taxon>Tracheophyta</taxon>
        <taxon>Spermatophyta</taxon>
        <taxon>Magnoliopsida</taxon>
        <taxon>eudicotyledons</taxon>
        <taxon>Gunneridae</taxon>
        <taxon>Pentapetalae</taxon>
        <taxon>rosids</taxon>
        <taxon>fabids</taxon>
        <taxon>Fabales</taxon>
        <taxon>Fabaceae</taxon>
        <taxon>Papilionoideae</taxon>
        <taxon>50 kb inversion clade</taxon>
        <taxon>NPAAA clade</taxon>
        <taxon>Hologalegina</taxon>
        <taxon>IRL clade</taxon>
        <taxon>Trifolieae</taxon>
        <taxon>Medicago</taxon>
    </lineage>
</organism>
<accession>A0A396I0M1</accession>
<dbReference type="AlphaFoldDB" id="A0A396I0M1"/>
<gene>
    <name evidence="1" type="ORF">MtrunA17_Chr4g0001821</name>
</gene>
<proteinExistence type="predicted"/>
<dbReference type="Proteomes" id="UP000265566">
    <property type="component" value="Chromosome 4"/>
</dbReference>
<comment type="caution">
    <text evidence="1">The sequence shown here is derived from an EMBL/GenBank/DDBJ whole genome shotgun (WGS) entry which is preliminary data.</text>
</comment>
<reference evidence="2" key="1">
    <citation type="journal article" date="2018" name="Nat. Plants">
        <title>Whole-genome landscape of Medicago truncatula symbiotic genes.</title>
        <authorList>
            <person name="Pecrix Y."/>
            <person name="Staton S.E."/>
            <person name="Sallet E."/>
            <person name="Lelandais-Briere C."/>
            <person name="Moreau S."/>
            <person name="Carrere S."/>
            <person name="Blein T."/>
            <person name="Jardinaud M.F."/>
            <person name="Latrasse D."/>
            <person name="Zouine M."/>
            <person name="Zahm M."/>
            <person name="Kreplak J."/>
            <person name="Mayjonade B."/>
            <person name="Satge C."/>
            <person name="Perez M."/>
            <person name="Cauet S."/>
            <person name="Marande W."/>
            <person name="Chantry-Darmon C."/>
            <person name="Lopez-Roques C."/>
            <person name="Bouchez O."/>
            <person name="Berard A."/>
            <person name="Debelle F."/>
            <person name="Munos S."/>
            <person name="Bendahmane A."/>
            <person name="Berges H."/>
            <person name="Niebel A."/>
            <person name="Buitink J."/>
            <person name="Frugier F."/>
            <person name="Benhamed M."/>
            <person name="Crespi M."/>
            <person name="Gouzy J."/>
            <person name="Gamas P."/>
        </authorList>
    </citation>
    <scope>NUCLEOTIDE SEQUENCE [LARGE SCALE GENOMIC DNA]</scope>
    <source>
        <strain evidence="2">cv. Jemalong A17</strain>
    </source>
</reference>
<sequence length="49" mass="6076">MSNYSLFCILNTFNFFFFETPNIIFRQVCARHTNSRKRPRTTKHRKHRI</sequence>
<protein>
    <submittedName>
        <fullName evidence="1">Uncharacterized protein</fullName>
    </submittedName>
</protein>
<evidence type="ECO:0000313" key="1">
    <source>
        <dbReference type="EMBL" id="RHN58381.1"/>
    </source>
</evidence>
<evidence type="ECO:0000313" key="2">
    <source>
        <dbReference type="Proteomes" id="UP000265566"/>
    </source>
</evidence>